<dbReference type="AlphaFoldDB" id="A0AA49GSC4"/>
<dbReference type="SUPFAM" id="SSF49785">
    <property type="entry name" value="Galactose-binding domain-like"/>
    <property type="match status" value="1"/>
</dbReference>
<feature type="domain" description="Secretion system C-terminal sorting" evidence="6">
    <location>
        <begin position="578"/>
        <end position="647"/>
    </location>
</feature>
<dbReference type="PANTHER" id="PTHR31297:SF17">
    <property type="entry name" value="ENDOGLUCANASE"/>
    <property type="match status" value="1"/>
</dbReference>
<keyword evidence="3 4" id="KW-0326">Glycosidase</keyword>
<dbReference type="PROSITE" id="PS00659">
    <property type="entry name" value="GLYCOSYL_HYDROL_F5"/>
    <property type="match status" value="1"/>
</dbReference>
<dbReference type="GO" id="GO:0005576">
    <property type="term" value="C:extracellular region"/>
    <property type="evidence" value="ECO:0007669"/>
    <property type="project" value="TreeGrafter"/>
</dbReference>
<dbReference type="InterPro" id="IPR008979">
    <property type="entry name" value="Galactose-bd-like_sf"/>
</dbReference>
<dbReference type="GO" id="GO:0008422">
    <property type="term" value="F:beta-glucosidase activity"/>
    <property type="evidence" value="ECO:0007669"/>
    <property type="project" value="TreeGrafter"/>
</dbReference>
<evidence type="ECO:0000259" key="5">
    <source>
        <dbReference type="Pfam" id="PF00150"/>
    </source>
</evidence>
<evidence type="ECO:0000256" key="3">
    <source>
        <dbReference type="ARBA" id="ARBA00023295"/>
    </source>
</evidence>
<evidence type="ECO:0000256" key="1">
    <source>
        <dbReference type="ARBA" id="ARBA00022729"/>
    </source>
</evidence>
<sequence>MKKICSIRYFGWVLLIFGALTLQAQEVPFQRGVNLTGWFQAGSAQEIQFSRYTKQDFEQIKSLGCDVVRLPINLHFMTSGAPDYTVDPLFYNFLDEVIDWAEALDMHLILDNHTFDPAENTDPNIGEVLQKVWSQMATHYQSRSDLIYFEILNEPHGIADAEWNAIQADVIETIREVDTKHTIIVGPANWNSFYNLDEMPVYEDDNLIYTFHFYDPFLFTHQGATWVEPSMEPLRDVPFPYEASRMPELPNELQGTWIESAYDEYAQTGTVASVQELIDIATRFKTERQVPVFCGEFGVYIPNSDDSSRVFWYEQVRQMLEESNIAWTSWDYHGGFGLFKEGGTDLFEHDLNTALLEALGLTVPPQSAYVMQPDSAGFMIYTDYAGPQINTTSPNEGTVNFYSEAEPNNDQYCLFWSEAAQYNSLAFDFAPNKDLSELVEEGYALSFMVRGTDPALTFDVRFMDTKTGEDDRPWRMRMTVDETLVPFDRRWHPVYIPLADFTEQGAWDGEWFNPEGKFDWAAIDRFEIVAEQQAFGDARLWFDNIHITNADTAQVLVTTEYNDIITAIPAADDVAVHVYPNPTQSTLIIRCPSPQPLDGRLMNVSGKVVWAQTVSGTTELSVQHLPAGLYFLHLTDEKGIRSVHKVLVP</sequence>
<gene>
    <name evidence="7" type="ORF">K4G66_02030</name>
</gene>
<keyword evidence="2 4" id="KW-0378">Hydrolase</keyword>
<dbReference type="Pfam" id="PF00150">
    <property type="entry name" value="Cellulase"/>
    <property type="match status" value="1"/>
</dbReference>
<dbReference type="Pfam" id="PF18962">
    <property type="entry name" value="Por_Secre_tail"/>
    <property type="match status" value="1"/>
</dbReference>
<dbReference type="GO" id="GO:0009986">
    <property type="term" value="C:cell surface"/>
    <property type="evidence" value="ECO:0007669"/>
    <property type="project" value="TreeGrafter"/>
</dbReference>
<evidence type="ECO:0000256" key="4">
    <source>
        <dbReference type="RuleBase" id="RU361153"/>
    </source>
</evidence>
<dbReference type="InterPro" id="IPR018087">
    <property type="entry name" value="Glyco_hydro_5_CS"/>
</dbReference>
<dbReference type="Gene3D" id="2.60.120.430">
    <property type="entry name" value="Galactose-binding lectin"/>
    <property type="match status" value="1"/>
</dbReference>
<comment type="similarity">
    <text evidence="4">Belongs to the glycosyl hydrolase 5 (cellulase A) family.</text>
</comment>
<dbReference type="GO" id="GO:0009251">
    <property type="term" value="P:glucan catabolic process"/>
    <property type="evidence" value="ECO:0007669"/>
    <property type="project" value="TreeGrafter"/>
</dbReference>
<dbReference type="InterPro" id="IPR026444">
    <property type="entry name" value="Secre_tail"/>
</dbReference>
<proteinExistence type="inferred from homology"/>
<reference evidence="7" key="2">
    <citation type="journal article" date="2024" name="Antonie Van Leeuwenhoek">
        <title>Roseihalotalea indica gen. nov., sp. nov., a halophilic Bacteroidetes from mesopelagic Southwest Indian Ocean with higher carbohydrate metabolic potential.</title>
        <authorList>
            <person name="Chen B."/>
            <person name="Zhang M."/>
            <person name="Lin D."/>
            <person name="Ye J."/>
            <person name="Tang K."/>
        </authorList>
    </citation>
    <scope>NUCLEOTIDE SEQUENCE</scope>
    <source>
        <strain evidence="7">TK19036</strain>
    </source>
</reference>
<dbReference type="Gene3D" id="3.20.20.80">
    <property type="entry name" value="Glycosidases"/>
    <property type="match status" value="1"/>
</dbReference>
<dbReference type="InterPro" id="IPR001547">
    <property type="entry name" value="Glyco_hydro_5"/>
</dbReference>
<dbReference type="InterPro" id="IPR017853">
    <property type="entry name" value="GH"/>
</dbReference>
<evidence type="ECO:0000256" key="2">
    <source>
        <dbReference type="ARBA" id="ARBA00022801"/>
    </source>
</evidence>
<evidence type="ECO:0000259" key="6">
    <source>
        <dbReference type="Pfam" id="PF18962"/>
    </source>
</evidence>
<dbReference type="InterPro" id="IPR050386">
    <property type="entry name" value="Glycosyl_hydrolase_5"/>
</dbReference>
<protein>
    <submittedName>
        <fullName evidence="7">Cellulase family glycosylhydrolase</fullName>
    </submittedName>
</protein>
<name>A0AA49GSC4_9BACT</name>
<organism evidence="7">
    <name type="scientific">Roseihalotalea indica</name>
    <dbReference type="NCBI Taxonomy" id="2867963"/>
    <lineage>
        <taxon>Bacteria</taxon>
        <taxon>Pseudomonadati</taxon>
        <taxon>Bacteroidota</taxon>
        <taxon>Cytophagia</taxon>
        <taxon>Cytophagales</taxon>
        <taxon>Catalimonadaceae</taxon>
        <taxon>Roseihalotalea</taxon>
    </lineage>
</organism>
<accession>A0AA49GSC4</accession>
<keyword evidence="1" id="KW-0732">Signal</keyword>
<feature type="domain" description="Glycoside hydrolase family 5" evidence="5">
    <location>
        <begin position="47"/>
        <end position="333"/>
    </location>
</feature>
<dbReference type="PANTHER" id="PTHR31297">
    <property type="entry name" value="GLUCAN ENDO-1,6-BETA-GLUCOSIDASE B"/>
    <property type="match status" value="1"/>
</dbReference>
<reference evidence="7" key="1">
    <citation type="journal article" date="2023" name="Comput. Struct. Biotechnol. J.">
        <title>Discovery of a novel marine Bacteroidetes with a rich repertoire of carbohydrate-active enzymes.</title>
        <authorList>
            <person name="Chen B."/>
            <person name="Liu G."/>
            <person name="Chen Q."/>
            <person name="Wang H."/>
            <person name="Liu L."/>
            <person name="Tang K."/>
        </authorList>
    </citation>
    <scope>NUCLEOTIDE SEQUENCE</scope>
    <source>
        <strain evidence="7">TK19036</strain>
    </source>
</reference>
<evidence type="ECO:0000313" key="7">
    <source>
        <dbReference type="EMBL" id="WKN37486.1"/>
    </source>
</evidence>
<dbReference type="NCBIfam" id="TIGR04183">
    <property type="entry name" value="Por_Secre_tail"/>
    <property type="match status" value="1"/>
</dbReference>
<dbReference type="SUPFAM" id="SSF51445">
    <property type="entry name" value="(Trans)glycosidases"/>
    <property type="match status" value="1"/>
</dbReference>
<dbReference type="EMBL" id="CP120682">
    <property type="protein sequence ID" value="WKN37486.1"/>
    <property type="molecule type" value="Genomic_DNA"/>
</dbReference>